<dbReference type="Proteomes" id="UP000030690">
    <property type="component" value="Unassembled WGS sequence"/>
</dbReference>
<evidence type="ECO:0000256" key="1">
    <source>
        <dbReference type="SAM" id="Phobius"/>
    </source>
</evidence>
<organism evidence="2 3">
    <name type="scientific">Plasmodium falciparum Vietnam Oak-Knoll</name>
    <name type="common">FVO</name>
    <dbReference type="NCBI Taxonomy" id="1036723"/>
    <lineage>
        <taxon>Eukaryota</taxon>
        <taxon>Sar</taxon>
        <taxon>Alveolata</taxon>
        <taxon>Apicomplexa</taxon>
        <taxon>Aconoidasida</taxon>
        <taxon>Haemosporida</taxon>
        <taxon>Plasmodiidae</taxon>
        <taxon>Plasmodium</taxon>
        <taxon>Plasmodium (Laverania)</taxon>
    </lineage>
</organism>
<dbReference type="AlphaFoldDB" id="A0A024UY62"/>
<accession>A0A024UY62</accession>
<dbReference type="SMR" id="A0A024UY62"/>
<protein>
    <submittedName>
        <fullName evidence="2">Uncharacterized protein</fullName>
    </submittedName>
</protein>
<proteinExistence type="predicted"/>
<evidence type="ECO:0000313" key="2">
    <source>
        <dbReference type="EMBL" id="ETW14955.1"/>
    </source>
</evidence>
<feature type="transmembrane region" description="Helical" evidence="1">
    <location>
        <begin position="112"/>
        <end position="134"/>
    </location>
</feature>
<reference evidence="2 3" key="1">
    <citation type="submission" date="2013-02" db="EMBL/GenBank/DDBJ databases">
        <title>The Genome Annotation of Plasmodium falciparum Vietnam Oak-Knoll (FVO).</title>
        <authorList>
            <consortium name="The Broad Institute Genome Sequencing Platform"/>
            <consortium name="The Broad Institute Genome Sequencing Center for Infectious Disease"/>
            <person name="Neafsey D."/>
            <person name="Hoffman S."/>
            <person name="Volkman S."/>
            <person name="Rosenthal P."/>
            <person name="Walker B."/>
            <person name="Young S.K."/>
            <person name="Zeng Q."/>
            <person name="Gargeya S."/>
            <person name="Fitzgerald M."/>
            <person name="Haas B."/>
            <person name="Abouelleil A."/>
            <person name="Allen A.W."/>
            <person name="Alvarado L."/>
            <person name="Arachchi H.M."/>
            <person name="Berlin A.M."/>
            <person name="Chapman S.B."/>
            <person name="Gainer-Dewar J."/>
            <person name="Goldberg J."/>
            <person name="Griggs A."/>
            <person name="Gujja S."/>
            <person name="Hansen M."/>
            <person name="Howarth C."/>
            <person name="Imamovic A."/>
            <person name="Ireland A."/>
            <person name="Larimer J."/>
            <person name="McCowan C."/>
            <person name="Murphy C."/>
            <person name="Pearson M."/>
            <person name="Poon T.W."/>
            <person name="Priest M."/>
            <person name="Roberts A."/>
            <person name="Saif S."/>
            <person name="Shea T."/>
            <person name="Sisk P."/>
            <person name="Sykes S."/>
            <person name="Wortman J."/>
            <person name="Nusbaum C."/>
            <person name="Birren B."/>
        </authorList>
    </citation>
    <scope>NUCLEOTIDE SEQUENCE [LARGE SCALE GENOMIC DNA]</scope>
    <source>
        <strain evidence="3">Vietnam Oak-Knoll (FVO)</strain>
    </source>
</reference>
<name>A0A024UY62_PLAFA</name>
<reference evidence="2 3" key="2">
    <citation type="submission" date="2013-02" db="EMBL/GenBank/DDBJ databases">
        <title>The Genome Sequence of Plasmodium falciparum Vietnam Oak-Knoll (FVO).</title>
        <authorList>
            <consortium name="The Broad Institute Genome Sequencing Platform"/>
            <consortium name="The Broad Institute Genome Sequencing Center for Infectious Disease"/>
            <person name="Neafsey D."/>
            <person name="Cheeseman I."/>
            <person name="Volkman S."/>
            <person name="Adams J."/>
            <person name="Walker B."/>
            <person name="Young S.K."/>
            <person name="Zeng Q."/>
            <person name="Gargeya S."/>
            <person name="Fitzgerald M."/>
            <person name="Haas B."/>
            <person name="Abouelleil A."/>
            <person name="Alvarado L."/>
            <person name="Arachchi H.M."/>
            <person name="Berlin A.M."/>
            <person name="Chapman S.B."/>
            <person name="Dewar J."/>
            <person name="Goldberg J."/>
            <person name="Griggs A."/>
            <person name="Gujja S."/>
            <person name="Hansen M."/>
            <person name="Howarth C."/>
            <person name="Imamovic A."/>
            <person name="Larimer J."/>
            <person name="McCowan C."/>
            <person name="Murphy C."/>
            <person name="Neiman D."/>
            <person name="Pearson M."/>
            <person name="Priest M."/>
            <person name="Roberts A."/>
            <person name="Saif S."/>
            <person name="Shea T."/>
            <person name="Sisk P."/>
            <person name="Sykes S."/>
            <person name="Wortman J."/>
            <person name="Nusbaum C."/>
            <person name="Birren B."/>
        </authorList>
    </citation>
    <scope>NUCLEOTIDE SEQUENCE [LARGE SCALE GENOMIC DNA]</scope>
    <source>
        <strain evidence="3">Vietnam Oak-Knoll (FVO)</strain>
    </source>
</reference>
<sequence>MAISRSKIRYLFPNATLQSYYPNSEMFKVPKAGSAPRIYNGLDPRKVHSYPWINIFKTRRIKETGYQYGNWAGPSIHSMTLDELATFFSNKDHFKYFSIFQLIKATYGQFQFLFLFLGSIVLTISPILLFTLYMQKFEPLEVTIDPEEYYKHFRWHYYGGEIDHHAFSQYLEARRAVRYRNAEINPVDWIPPQYRNVEE</sequence>
<keyword evidence="1" id="KW-0812">Transmembrane</keyword>
<keyword evidence="1" id="KW-0472">Membrane</keyword>
<gene>
    <name evidence="2" type="ORF">PFFVO_06136</name>
</gene>
<evidence type="ECO:0000313" key="3">
    <source>
        <dbReference type="Proteomes" id="UP000030690"/>
    </source>
</evidence>
<dbReference type="OrthoDB" id="389832at2759"/>
<keyword evidence="1" id="KW-1133">Transmembrane helix</keyword>
<dbReference type="EMBL" id="KI925394">
    <property type="protein sequence ID" value="ETW14955.1"/>
    <property type="molecule type" value="Genomic_DNA"/>
</dbReference>